<gene>
    <name evidence="2" type="ORF">SAMN04487945_2713</name>
</gene>
<evidence type="ECO:0008006" key="4">
    <source>
        <dbReference type="Google" id="ProtNLM"/>
    </source>
</evidence>
<dbReference type="RefSeq" id="WP_089670003.1">
    <property type="nucleotide sequence ID" value="NZ_FOJA01000001.1"/>
</dbReference>
<reference evidence="2 3" key="1">
    <citation type="submission" date="2016-10" db="EMBL/GenBank/DDBJ databases">
        <authorList>
            <person name="de Groot N.N."/>
        </authorList>
    </citation>
    <scope>NUCLEOTIDE SEQUENCE [LARGE SCALE GENOMIC DNA]</scope>
    <source>
        <strain evidence="2 3">CGMCC 1.5337</strain>
    </source>
</reference>
<keyword evidence="1" id="KW-0812">Transmembrane</keyword>
<dbReference type="Pfam" id="PF20587">
    <property type="entry name" value="DUF6789"/>
    <property type="match status" value="1"/>
</dbReference>
<name>A0A1I0QL49_9EURY</name>
<feature type="transmembrane region" description="Helical" evidence="1">
    <location>
        <begin position="103"/>
        <end position="122"/>
    </location>
</feature>
<dbReference type="EMBL" id="FOJA01000001">
    <property type="protein sequence ID" value="SEW27983.1"/>
    <property type="molecule type" value="Genomic_DNA"/>
</dbReference>
<evidence type="ECO:0000313" key="2">
    <source>
        <dbReference type="EMBL" id="SEW27983.1"/>
    </source>
</evidence>
<protein>
    <recommendedName>
        <fullName evidence="4">Cytochrome C oxidase subunit I</fullName>
    </recommendedName>
</protein>
<organism evidence="2 3">
    <name type="scientific">Halobacterium jilantaiense</name>
    <dbReference type="NCBI Taxonomy" id="355548"/>
    <lineage>
        <taxon>Archaea</taxon>
        <taxon>Methanobacteriati</taxon>
        <taxon>Methanobacteriota</taxon>
        <taxon>Stenosarchaea group</taxon>
        <taxon>Halobacteria</taxon>
        <taxon>Halobacteriales</taxon>
        <taxon>Halobacteriaceae</taxon>
        <taxon>Halobacterium</taxon>
    </lineage>
</organism>
<sequence>MSLSPVPTVEEARYASVDEPITARVVLAAFAGGLAGLVAMAPVVAGVPLVLGVFEVDPLLEVIPLVDGGPLVGVLVFALGGVFALPLFFVVTATFLPPREPRWARGVTMSTLFWVTFLYLFWPGGDTLTDAVFLVVTLVGHWLYGVVLGVMTHTLTGIPEHDV</sequence>
<feature type="transmembrane region" description="Helical" evidence="1">
    <location>
        <begin position="25"/>
        <end position="51"/>
    </location>
</feature>
<keyword evidence="3" id="KW-1185">Reference proteome</keyword>
<dbReference type="InterPro" id="IPR046739">
    <property type="entry name" value="DUF6789"/>
</dbReference>
<dbReference type="Proteomes" id="UP000198518">
    <property type="component" value="Unassembled WGS sequence"/>
</dbReference>
<dbReference type="OrthoDB" id="342717at2157"/>
<feature type="transmembrane region" description="Helical" evidence="1">
    <location>
        <begin position="71"/>
        <end position="96"/>
    </location>
</feature>
<proteinExistence type="predicted"/>
<keyword evidence="1" id="KW-0472">Membrane</keyword>
<accession>A0A1I0QL49</accession>
<evidence type="ECO:0000313" key="3">
    <source>
        <dbReference type="Proteomes" id="UP000198518"/>
    </source>
</evidence>
<dbReference type="STRING" id="355548.SAMN04487945_2713"/>
<feature type="transmembrane region" description="Helical" evidence="1">
    <location>
        <begin position="128"/>
        <end position="151"/>
    </location>
</feature>
<evidence type="ECO:0000256" key="1">
    <source>
        <dbReference type="SAM" id="Phobius"/>
    </source>
</evidence>
<dbReference type="AlphaFoldDB" id="A0A1I0QL49"/>
<keyword evidence="1" id="KW-1133">Transmembrane helix</keyword>